<feature type="transmembrane region" description="Helical" evidence="2">
    <location>
        <begin position="6"/>
        <end position="26"/>
    </location>
</feature>
<evidence type="ECO:0000313" key="3">
    <source>
        <dbReference type="EMBL" id="PSB20905.1"/>
    </source>
</evidence>
<dbReference type="OrthoDB" id="421362at2"/>
<dbReference type="AlphaFoldDB" id="A0A2T1DKB9"/>
<feature type="transmembrane region" description="Helical" evidence="2">
    <location>
        <begin position="38"/>
        <end position="57"/>
    </location>
</feature>
<keyword evidence="2" id="KW-1133">Transmembrane helix</keyword>
<keyword evidence="4" id="KW-1185">Reference proteome</keyword>
<protein>
    <recommendedName>
        <fullName evidence="5">Ycf66 family protein</fullName>
    </recommendedName>
</protein>
<sequence>MVNFQFNLASIAGIILAVGGAGLYAVRSFRPELSRDSDIFFSAVGLLCGLILIFYGWRFDPIMQFGQVLLTGASVFFVIENLRLRKVSTEQAKRNTPIVDSDRPVSSRYRQSAEFEDQEVIDERVRRPRIQGTKDTRQNRDDYDSGRRPSSRPRDERLNPSDKTRRPRSRPDYPVIDATVDSNDFDDRARNRNTAPRSSNPSQGSKPRRPRPTDEEATNRRRNVEEPPSDYVDYRPVEPNDDENDNWGES</sequence>
<evidence type="ECO:0000313" key="4">
    <source>
        <dbReference type="Proteomes" id="UP000238634"/>
    </source>
</evidence>
<feature type="transmembrane region" description="Helical" evidence="2">
    <location>
        <begin position="63"/>
        <end position="84"/>
    </location>
</feature>
<dbReference type="EMBL" id="PVWG01000004">
    <property type="protein sequence ID" value="PSB20905.1"/>
    <property type="molecule type" value="Genomic_DNA"/>
</dbReference>
<dbReference type="Proteomes" id="UP000238634">
    <property type="component" value="Unassembled WGS sequence"/>
</dbReference>
<keyword evidence="2" id="KW-0812">Transmembrane</keyword>
<dbReference type="STRING" id="1920490.GCA_001895925_03522"/>
<reference evidence="3 4" key="1">
    <citation type="submission" date="2018-02" db="EMBL/GenBank/DDBJ databases">
        <authorList>
            <person name="Cohen D.B."/>
            <person name="Kent A.D."/>
        </authorList>
    </citation>
    <scope>NUCLEOTIDE SEQUENCE [LARGE SCALE GENOMIC DNA]</scope>
    <source>
        <strain evidence="3 4">ULC007</strain>
    </source>
</reference>
<keyword evidence="2" id="KW-0472">Membrane</keyword>
<accession>A0A2T1DKB9</accession>
<dbReference type="Pfam" id="PF07444">
    <property type="entry name" value="Ycf66_N"/>
    <property type="match status" value="1"/>
</dbReference>
<dbReference type="RefSeq" id="WP_073070623.1">
    <property type="nucleotide sequence ID" value="NZ_MPPI01000008.1"/>
</dbReference>
<feature type="region of interest" description="Disordered" evidence="1">
    <location>
        <begin position="93"/>
        <end position="250"/>
    </location>
</feature>
<feature type="compositionally biased region" description="Basic and acidic residues" evidence="1">
    <location>
        <begin position="211"/>
        <end position="225"/>
    </location>
</feature>
<proteinExistence type="predicted"/>
<feature type="compositionally biased region" description="Acidic residues" evidence="1">
    <location>
        <begin position="239"/>
        <end position="250"/>
    </location>
</feature>
<comment type="caution">
    <text evidence="3">The sequence shown here is derived from an EMBL/GenBank/DDBJ whole genome shotgun (WGS) entry which is preliminary data.</text>
</comment>
<evidence type="ECO:0000256" key="1">
    <source>
        <dbReference type="SAM" id="MobiDB-lite"/>
    </source>
</evidence>
<evidence type="ECO:0008006" key="5">
    <source>
        <dbReference type="Google" id="ProtNLM"/>
    </source>
</evidence>
<evidence type="ECO:0000256" key="2">
    <source>
        <dbReference type="SAM" id="Phobius"/>
    </source>
</evidence>
<reference evidence="3 4" key="2">
    <citation type="submission" date="2018-03" db="EMBL/GenBank/DDBJ databases">
        <title>The ancient ancestry and fast evolution of plastids.</title>
        <authorList>
            <person name="Moore K.R."/>
            <person name="Magnabosco C."/>
            <person name="Momper L."/>
            <person name="Gold D.A."/>
            <person name="Bosak T."/>
            <person name="Fournier G.P."/>
        </authorList>
    </citation>
    <scope>NUCLEOTIDE SEQUENCE [LARGE SCALE GENOMIC DNA]</scope>
    <source>
        <strain evidence="3 4">ULC007</strain>
    </source>
</reference>
<gene>
    <name evidence="3" type="ORF">C7B65_05715</name>
</gene>
<organism evidence="3 4">
    <name type="scientific">Phormidesmis priestleyi ULC007</name>
    <dbReference type="NCBI Taxonomy" id="1920490"/>
    <lineage>
        <taxon>Bacteria</taxon>
        <taxon>Bacillati</taxon>
        <taxon>Cyanobacteriota</taxon>
        <taxon>Cyanophyceae</taxon>
        <taxon>Leptolyngbyales</taxon>
        <taxon>Leptolyngbyaceae</taxon>
        <taxon>Phormidesmis</taxon>
    </lineage>
</organism>
<feature type="compositionally biased region" description="Basic and acidic residues" evidence="1">
    <location>
        <begin position="132"/>
        <end position="164"/>
    </location>
</feature>
<name>A0A2T1DKB9_9CYAN</name>
<dbReference type="InterPro" id="IPR010004">
    <property type="entry name" value="Uncharacterised_Ycf66"/>
</dbReference>
<feature type="compositionally biased region" description="Polar residues" evidence="1">
    <location>
        <begin position="192"/>
        <end position="205"/>
    </location>
</feature>